<evidence type="ECO:0000256" key="2">
    <source>
        <dbReference type="ARBA" id="ARBA00022605"/>
    </source>
</evidence>
<evidence type="ECO:0000256" key="7">
    <source>
        <dbReference type="ARBA" id="ARBA00052328"/>
    </source>
</evidence>
<evidence type="ECO:0000259" key="11">
    <source>
        <dbReference type="Pfam" id="PF02885"/>
    </source>
</evidence>
<feature type="binding site" evidence="9">
    <location>
        <position position="238"/>
    </location>
    <ligand>
        <name>Mg(2+)</name>
        <dbReference type="ChEBI" id="CHEBI:18420"/>
        <label>1</label>
    </ligand>
</feature>
<dbReference type="InterPro" id="IPR005940">
    <property type="entry name" value="Anthranilate_Pribosyl_Tfrase"/>
</dbReference>
<evidence type="ECO:0000256" key="1">
    <source>
        <dbReference type="ARBA" id="ARBA00004907"/>
    </source>
</evidence>
<sequence>MLILEALQKVVDRRDLSPEEAFMTMEEMMSGKATDPQIAAFLAALRVKGETAAEITGFARAMREHVCRIRVRGQVELSGVETHGGRLVDTCGTGGDGGRTFNISTTAAFVAAGAGVQIAKHGNRSVSSLCGSADVMEALGVDLTLTPEQVGNCIDEVGIGFLYAPLLHPAMRYVMTARRDIRIRTVFNILGPLTNPAHAPAQVVGVYEERLTELLATALIELGSKRAFVVFGLDGLDELSPASESRVAEVKDGRVSTYTLSPEDFGLQRTSLSDLQGGSAEENARTIRRILGGEKGPQRDVVLMNAALAIIAGGKAHDCRESVELAARSVDSGAAMEKLCRLAEFSSRHGQIPPRPPL</sequence>
<dbReference type="PANTHER" id="PTHR43285">
    <property type="entry name" value="ANTHRANILATE PHOSPHORIBOSYLTRANSFERASE"/>
    <property type="match status" value="1"/>
</dbReference>
<dbReference type="GO" id="GO:0004048">
    <property type="term" value="F:anthranilate phosphoribosyltransferase activity"/>
    <property type="evidence" value="ECO:0007669"/>
    <property type="project" value="UniProtKB-UniRule"/>
</dbReference>
<keyword evidence="9" id="KW-0479">Metal-binding</keyword>
<dbReference type="FunFam" id="3.40.1030.10:FF:000002">
    <property type="entry name" value="Anthranilate phosphoribosyltransferase"/>
    <property type="match status" value="1"/>
</dbReference>
<dbReference type="PANTHER" id="PTHR43285:SF2">
    <property type="entry name" value="ANTHRANILATE PHOSPHORIBOSYLTRANSFERASE"/>
    <property type="match status" value="1"/>
</dbReference>
<feature type="binding site" evidence="9">
    <location>
        <position position="92"/>
    </location>
    <ligand>
        <name>5-phospho-alpha-D-ribose 1-diphosphate</name>
        <dbReference type="ChEBI" id="CHEBI:58017"/>
    </ligand>
</feature>
<feature type="domain" description="Glycosyl transferase family 3 N-terminal" evidence="11">
    <location>
        <begin position="5"/>
        <end position="65"/>
    </location>
</feature>
<protein>
    <recommendedName>
        <fullName evidence="9">Anthranilate phosphoribosyltransferase</fullName>
        <ecNumber evidence="9">2.4.2.18</ecNumber>
    </recommendedName>
</protein>
<dbReference type="Gene3D" id="3.40.1030.10">
    <property type="entry name" value="Nucleoside phosphorylase/phosphoribosyltransferase catalytic domain"/>
    <property type="match status" value="1"/>
</dbReference>
<keyword evidence="6 9" id="KW-0057">Aromatic amino acid biosynthesis</keyword>
<evidence type="ECO:0000256" key="4">
    <source>
        <dbReference type="ARBA" id="ARBA00022679"/>
    </source>
</evidence>
<feature type="binding site" evidence="9">
    <location>
        <begin position="102"/>
        <end position="105"/>
    </location>
    <ligand>
        <name>5-phospho-alpha-D-ribose 1-diphosphate</name>
        <dbReference type="ChEBI" id="CHEBI:58017"/>
    </ligand>
</feature>
<dbReference type="InterPro" id="IPR035902">
    <property type="entry name" value="Nuc_phospho_transferase"/>
</dbReference>
<accession>A0A564ZIJ9</accession>
<evidence type="ECO:0000256" key="8">
    <source>
        <dbReference type="ARBA" id="ARBA00061188"/>
    </source>
</evidence>
<evidence type="ECO:0000256" key="5">
    <source>
        <dbReference type="ARBA" id="ARBA00022822"/>
    </source>
</evidence>
<dbReference type="GO" id="GO:0000287">
    <property type="term" value="F:magnesium ion binding"/>
    <property type="evidence" value="ECO:0007669"/>
    <property type="project" value="UniProtKB-UniRule"/>
</dbReference>
<dbReference type="GO" id="GO:0000162">
    <property type="term" value="P:L-tryptophan biosynthetic process"/>
    <property type="evidence" value="ECO:0007669"/>
    <property type="project" value="UniProtKB-UniRule"/>
</dbReference>
<feature type="binding site" evidence="9">
    <location>
        <position position="92"/>
    </location>
    <ligand>
        <name>anthranilate</name>
        <dbReference type="ChEBI" id="CHEBI:16567"/>
        <label>1</label>
    </ligand>
</feature>
<dbReference type="Pfam" id="PF02885">
    <property type="entry name" value="Glycos_trans_3N"/>
    <property type="match status" value="1"/>
</dbReference>
<comment type="catalytic activity">
    <reaction evidence="7 9">
        <text>N-(5-phospho-beta-D-ribosyl)anthranilate + diphosphate = 5-phospho-alpha-D-ribose 1-diphosphate + anthranilate</text>
        <dbReference type="Rhea" id="RHEA:11768"/>
        <dbReference type="ChEBI" id="CHEBI:16567"/>
        <dbReference type="ChEBI" id="CHEBI:18277"/>
        <dbReference type="ChEBI" id="CHEBI:33019"/>
        <dbReference type="ChEBI" id="CHEBI:58017"/>
        <dbReference type="EC" id="2.4.2.18"/>
    </reaction>
</comment>
<comment type="similarity">
    <text evidence="9">Belongs to the anthranilate phosphoribosyltransferase family.</text>
</comment>
<name>A0A564ZIJ9_9BACT</name>
<feature type="domain" description="Glycosyl transferase family 3" evidence="10">
    <location>
        <begin position="86"/>
        <end position="335"/>
    </location>
</feature>
<reference evidence="12 13" key="1">
    <citation type="submission" date="2019-07" db="EMBL/GenBank/DDBJ databases">
        <authorList>
            <person name="Cremers G."/>
        </authorList>
    </citation>
    <scope>NUCLEOTIDE SEQUENCE [LARGE SCALE GENOMIC DNA]</scope>
</reference>
<evidence type="ECO:0000256" key="6">
    <source>
        <dbReference type="ARBA" id="ARBA00023141"/>
    </source>
</evidence>
<dbReference type="NCBIfam" id="TIGR01245">
    <property type="entry name" value="trpD"/>
    <property type="match status" value="1"/>
</dbReference>
<dbReference type="InterPro" id="IPR036320">
    <property type="entry name" value="Glycosyl_Trfase_fam3_N_dom_sf"/>
</dbReference>
<comment type="cofactor">
    <cofactor evidence="9">
        <name>Mg(2+)</name>
        <dbReference type="ChEBI" id="CHEBI:18420"/>
    </cofactor>
    <text evidence="9">Binds 2 magnesium ions per monomer.</text>
</comment>
<comment type="caution">
    <text evidence="9">Lacks conserved residue(s) required for the propagation of feature annotation.</text>
</comment>
<comment type="similarity">
    <text evidence="8">In the C-terminal section; belongs to the anthranilate phosphoribosyltransferase family.</text>
</comment>
<feature type="binding site" evidence="9">
    <location>
        <position position="238"/>
    </location>
    <ligand>
        <name>Mg(2+)</name>
        <dbReference type="ChEBI" id="CHEBI:18420"/>
        <label>2</label>
    </ligand>
</feature>
<feature type="binding site" evidence="9">
    <location>
        <position position="132"/>
    </location>
    <ligand>
        <name>5-phospho-alpha-D-ribose 1-diphosphate</name>
        <dbReference type="ChEBI" id="CHEBI:58017"/>
    </ligand>
</feature>
<dbReference type="GO" id="GO:0005829">
    <property type="term" value="C:cytosol"/>
    <property type="evidence" value="ECO:0007669"/>
    <property type="project" value="TreeGrafter"/>
</dbReference>
<dbReference type="SUPFAM" id="SSF47648">
    <property type="entry name" value="Nucleoside phosphorylase/phosphoribosyltransferase N-terminal domain"/>
    <property type="match status" value="1"/>
</dbReference>
<dbReference type="AlphaFoldDB" id="A0A564ZIJ9"/>
<feature type="binding site" evidence="9">
    <location>
        <position position="237"/>
    </location>
    <ligand>
        <name>Mg(2+)</name>
        <dbReference type="ChEBI" id="CHEBI:18420"/>
        <label>2</label>
    </ligand>
</feature>
<dbReference type="Gene3D" id="1.20.970.10">
    <property type="entry name" value="Transferase, Pyrimidine Nucleoside Phosphorylase, Chain C"/>
    <property type="match status" value="1"/>
</dbReference>
<keyword evidence="4 9" id="KW-0808">Transferase</keyword>
<dbReference type="Pfam" id="PF00591">
    <property type="entry name" value="Glycos_transf_3"/>
    <property type="match status" value="1"/>
</dbReference>
<evidence type="ECO:0000313" key="13">
    <source>
        <dbReference type="Proteomes" id="UP000334340"/>
    </source>
</evidence>
<dbReference type="HAMAP" id="MF_00211">
    <property type="entry name" value="TrpD"/>
    <property type="match status" value="1"/>
</dbReference>
<evidence type="ECO:0000256" key="9">
    <source>
        <dbReference type="HAMAP-Rule" id="MF_00211"/>
    </source>
</evidence>
<dbReference type="EMBL" id="CABIKM010000011">
    <property type="protein sequence ID" value="VUZ84358.1"/>
    <property type="molecule type" value="Genomic_DNA"/>
</dbReference>
<dbReference type="SUPFAM" id="SSF52418">
    <property type="entry name" value="Nucleoside phosphorylase/phosphoribosyltransferase catalytic domain"/>
    <property type="match status" value="1"/>
</dbReference>
<comment type="function">
    <text evidence="9">Catalyzes the transfer of the phosphoribosyl group of 5-phosphorylribose-1-pyrophosphate (PRPP) to anthranilate to yield N-(5'-phosphoribosyl)-anthranilate (PRA).</text>
</comment>
<feature type="binding site" evidence="9">
    <location>
        <position position="100"/>
    </location>
    <ligand>
        <name>5-phospho-alpha-D-ribose 1-diphosphate</name>
        <dbReference type="ChEBI" id="CHEBI:58017"/>
    </ligand>
</feature>
<organism evidence="12 13">
    <name type="scientific">Candidatus Methylomirabilis lanthanidiphila</name>
    <dbReference type="NCBI Taxonomy" id="2211376"/>
    <lineage>
        <taxon>Bacteria</taxon>
        <taxon>Candidatus Methylomirabilota</taxon>
        <taxon>Candidatus Methylomirabilia</taxon>
        <taxon>Candidatus Methylomirabilales</taxon>
        <taxon>Candidatus Methylomirabilaceae</taxon>
        <taxon>Candidatus Methylomirabilis</taxon>
    </lineage>
</organism>
<keyword evidence="5 9" id="KW-0822">Tryptophan biosynthesis</keyword>
<keyword evidence="9" id="KW-0460">Magnesium</keyword>
<keyword evidence="13" id="KW-1185">Reference proteome</keyword>
<dbReference type="InterPro" id="IPR000312">
    <property type="entry name" value="Glycosyl_Trfase_fam3"/>
</dbReference>
<evidence type="ECO:0000259" key="10">
    <source>
        <dbReference type="Pfam" id="PF00591"/>
    </source>
</evidence>
<feature type="binding site" evidence="9">
    <location>
        <begin position="120"/>
        <end position="128"/>
    </location>
    <ligand>
        <name>5-phospho-alpha-D-ribose 1-diphosphate</name>
        <dbReference type="ChEBI" id="CHEBI:58017"/>
    </ligand>
</feature>
<feature type="binding site" evidence="9">
    <location>
        <position position="123"/>
    </location>
    <ligand>
        <name>anthranilate</name>
        <dbReference type="ChEBI" id="CHEBI:16567"/>
        <label>1</label>
    </ligand>
</feature>
<gene>
    <name evidence="9" type="primary">trpD</name>
    <name evidence="12" type="ORF">MELA_00729</name>
</gene>
<feature type="binding site" evidence="9">
    <location>
        <begin position="95"/>
        <end position="96"/>
    </location>
    <ligand>
        <name>5-phospho-alpha-D-ribose 1-diphosphate</name>
        <dbReference type="ChEBI" id="CHEBI:58017"/>
    </ligand>
</feature>
<comment type="subunit">
    <text evidence="9">Homodimer.</text>
</comment>
<comment type="pathway">
    <text evidence="1 9">Amino-acid biosynthesis; L-tryptophan biosynthesis; L-tryptophan from chorismate: step 2/5.</text>
</comment>
<dbReference type="EC" id="2.4.2.18" evidence="9"/>
<dbReference type="Proteomes" id="UP000334340">
    <property type="component" value="Unassembled WGS sequence"/>
</dbReference>
<evidence type="ECO:0000256" key="3">
    <source>
        <dbReference type="ARBA" id="ARBA00022676"/>
    </source>
</evidence>
<keyword evidence="3 9" id="KW-0328">Glycosyltransferase</keyword>
<evidence type="ECO:0000313" key="12">
    <source>
        <dbReference type="EMBL" id="VUZ84358.1"/>
    </source>
</evidence>
<feature type="binding site" evidence="9">
    <location>
        <position position="178"/>
    </location>
    <ligand>
        <name>anthranilate</name>
        <dbReference type="ChEBI" id="CHEBI:16567"/>
        <label>2</label>
    </ligand>
</feature>
<keyword evidence="2 9" id="KW-0028">Amino-acid biosynthesis</keyword>
<dbReference type="UniPathway" id="UPA00035">
    <property type="reaction ID" value="UER00041"/>
</dbReference>
<dbReference type="InterPro" id="IPR017459">
    <property type="entry name" value="Glycosyl_Trfase_fam3_N_dom"/>
</dbReference>
<feature type="binding site" evidence="9">
    <location>
        <position position="104"/>
    </location>
    <ligand>
        <name>Mg(2+)</name>
        <dbReference type="ChEBI" id="CHEBI:18420"/>
        <label>1</label>
    </ligand>
</feature>
<proteinExistence type="inferred from homology"/>